<organism evidence="2">
    <name type="scientific">Sulfobacillus thermotolerans</name>
    <dbReference type="NCBI Taxonomy" id="338644"/>
    <lineage>
        <taxon>Bacteria</taxon>
        <taxon>Bacillati</taxon>
        <taxon>Bacillota</taxon>
        <taxon>Clostridia</taxon>
        <taxon>Eubacteriales</taxon>
        <taxon>Clostridiales Family XVII. Incertae Sedis</taxon>
        <taxon>Sulfobacillus</taxon>
    </lineage>
</organism>
<dbReference type="Gene3D" id="1.10.10.10">
    <property type="entry name" value="Winged helix-like DNA-binding domain superfamily/Winged helix DNA-binding domain"/>
    <property type="match status" value="1"/>
</dbReference>
<dbReference type="SUPFAM" id="SSF46785">
    <property type="entry name" value="Winged helix' DNA-binding domain"/>
    <property type="match status" value="1"/>
</dbReference>
<gene>
    <name evidence="2" type="primary">orfY1</name>
</gene>
<proteinExistence type="predicted"/>
<dbReference type="AlphaFoldDB" id="G5CJ39"/>
<reference evidence="2" key="1">
    <citation type="journal article" date="2011" name="Appl. Environ. Microbiol.">
        <title>Two Large, Related, Cryptic Plasmids from Geographically Distinct Isolates of Sulfobacillus thermotolerans.</title>
        <authorList>
            <person name="Deane S.M."/>
            <person name="Rawlings D.E."/>
        </authorList>
    </citation>
    <scope>NUCLEOTIDE SEQUENCE</scope>
    <source>
        <strain evidence="2">Y0017</strain>
        <plasmid evidence="2">pY0017</plasmid>
    </source>
</reference>
<dbReference type="InterPro" id="IPR036388">
    <property type="entry name" value="WH-like_DNA-bd_sf"/>
</dbReference>
<evidence type="ECO:0008006" key="3">
    <source>
        <dbReference type="Google" id="ProtNLM"/>
    </source>
</evidence>
<geneLocation type="plasmid" evidence="2">
    <name>pY0017</name>
</geneLocation>
<protein>
    <recommendedName>
        <fullName evidence="3">Helix-turn-helix domain-containing protein</fullName>
    </recommendedName>
</protein>
<sequence>MTFSPKPSTYSYTDRLFLRWVEQTDWPPNTKRVCRVLFAHQRKHAHVYLLHSTIAAWLGISVATVKRAIRFLVKLGLLHVTPQFRHDGGQGSNRYQIVPRILAGSTPPVEISDPAATSSAACAHDTQTPPVREPRPHGIINDHGPSTLLGESTGISHRSALSSETATPPQAQAFAFNTQDTGSTANPPPAARPHDVSSLGDILTTWAAKHGVLAPTMTREEAHTDPGGRVTPMPLTETPTPPAGSTPPATVKNFVKKKINNKDSHQAIDSQVKTVHGEQPASVVVHPETALKPTPGADPSRQPAPTRETAPQGENSTAAPEDSPWMQNLLRIGTRDTIERVMAWYRACPPHHPARPKHPAAWIYTAVKQNWQTPPTWMTPKASHPMRYRIVRDEEEAWSPSADTASPAEDTEWETITAWLASETPAAQEFLSQVEQTLYQRLGGAFAHQALASRGPLWQATCRELWRTKTVIDVSA</sequence>
<name>G5CJ39_9FIRM</name>
<dbReference type="EMBL" id="JN119830">
    <property type="protein sequence ID" value="AEP14316.1"/>
    <property type="molecule type" value="Genomic_DNA"/>
</dbReference>
<evidence type="ECO:0000256" key="1">
    <source>
        <dbReference type="SAM" id="MobiDB-lite"/>
    </source>
</evidence>
<dbReference type="InterPro" id="IPR036390">
    <property type="entry name" value="WH_DNA-bd_sf"/>
</dbReference>
<accession>G5CJ39</accession>
<feature type="region of interest" description="Disordered" evidence="1">
    <location>
        <begin position="217"/>
        <end position="249"/>
    </location>
</feature>
<evidence type="ECO:0000313" key="2">
    <source>
        <dbReference type="EMBL" id="AEP14316.1"/>
    </source>
</evidence>
<dbReference type="RefSeq" id="WP_014106979.1">
    <property type="nucleotide sequence ID" value="NC_016040.1"/>
</dbReference>
<feature type="region of interest" description="Disordered" evidence="1">
    <location>
        <begin position="287"/>
        <end position="326"/>
    </location>
</feature>
<feature type="region of interest" description="Disordered" evidence="1">
    <location>
        <begin position="178"/>
        <end position="197"/>
    </location>
</feature>
<keyword evidence="2" id="KW-0614">Plasmid</keyword>